<dbReference type="GO" id="GO:0033922">
    <property type="term" value="F:peptidoglycan beta-N-acetylmuramidase activity"/>
    <property type="evidence" value="ECO:0007669"/>
    <property type="project" value="InterPro"/>
</dbReference>
<organism evidence="3 4">
    <name type="scientific">Robinsoniella peoriensis</name>
    <dbReference type="NCBI Taxonomy" id="180332"/>
    <lineage>
        <taxon>Bacteria</taxon>
        <taxon>Bacillati</taxon>
        <taxon>Bacillota</taxon>
        <taxon>Clostridia</taxon>
        <taxon>Lachnospirales</taxon>
        <taxon>Lachnospiraceae</taxon>
        <taxon>Robinsoniella</taxon>
    </lineage>
</organism>
<keyword evidence="4" id="KW-1185">Reference proteome</keyword>
<dbReference type="PIRSF" id="PIRSF016719">
    <property type="entry name" value="UCP016719"/>
    <property type="match status" value="1"/>
</dbReference>
<reference evidence="3 4" key="1">
    <citation type="journal article" date="2019" name="Anaerobe">
        <title>Detection of Robinsoniella peoriensis in multiple bone samples of a trauma patient.</title>
        <authorList>
            <person name="Schrottner P."/>
            <person name="Hartwich K."/>
            <person name="Bunk B."/>
            <person name="Schober I."/>
            <person name="Helbig S."/>
            <person name="Rudolph W.W."/>
            <person name="Gunzer F."/>
        </authorList>
    </citation>
    <scope>NUCLEOTIDE SEQUENCE [LARGE SCALE GENOMIC DNA]</scope>
    <source>
        <strain evidence="3 4">DSM 106044</strain>
    </source>
</reference>
<feature type="domain" description="Peptidoglycan beta-N-acetylmuramidase NamZ N-terminal" evidence="1">
    <location>
        <begin position="22"/>
        <end position="220"/>
    </location>
</feature>
<dbReference type="Gene3D" id="3.90.1150.140">
    <property type="match status" value="1"/>
</dbReference>
<accession>A0A4U8Q1L2</accession>
<dbReference type="STRING" id="180332.GCA_000797495_03386"/>
<dbReference type="RefSeq" id="WP_138003979.1">
    <property type="nucleotide sequence ID" value="NZ_QGQD01000104.1"/>
</dbReference>
<dbReference type="Pfam" id="PF07075">
    <property type="entry name" value="NamZ_N"/>
    <property type="match status" value="1"/>
</dbReference>
<dbReference type="PANTHER" id="PTHR42915">
    <property type="entry name" value="HYPOTHETICAL 460 KDA PROTEIN IN FEUA-SIGW INTERGENIC REGION [PRECURSOR]"/>
    <property type="match status" value="1"/>
</dbReference>
<dbReference type="Gene3D" id="3.40.50.12170">
    <property type="entry name" value="Uncharacterised protein PF07075, DUF1343"/>
    <property type="match status" value="1"/>
</dbReference>
<dbReference type="Proteomes" id="UP000306509">
    <property type="component" value="Unassembled WGS sequence"/>
</dbReference>
<protein>
    <recommendedName>
        <fullName evidence="5">DUF1343 domain-containing protein</fullName>
    </recommendedName>
</protein>
<feature type="domain" description="Peptidoglycan beta-N-acetylmuramidase NamZ C-terminal" evidence="2">
    <location>
        <begin position="224"/>
        <end position="379"/>
    </location>
</feature>
<gene>
    <name evidence="3" type="ORF">DSM106044_05078</name>
</gene>
<dbReference type="EMBL" id="QGQD01000104">
    <property type="protein sequence ID" value="TLC98168.1"/>
    <property type="molecule type" value="Genomic_DNA"/>
</dbReference>
<comment type="caution">
    <text evidence="3">The sequence shown here is derived from an EMBL/GenBank/DDBJ whole genome shotgun (WGS) entry which is preliminary data.</text>
</comment>
<proteinExistence type="predicted"/>
<sequence length="379" mass="43176">MIRNGIDCIDDYKGWFNGKKLGLITSVSGVDKRLVSTIDILRDKFMLSALYSPEHGVRGNVDAGGDVDAYVDPYTKIQVYSLYRKDSKRFTRDMLEPVDTLVYDIQDLGVRYYTFISTMYYAMQECERYQKELIILDRINPLGDKAEGTMLQDGYESFVGAYSLCMRYGLTIGELADMIYHEQGYHFPLKVLPVQGWKRNWMYPDTDGVWVMPSLGIPRFDTALLYPGTCLFEGTNLSEGRGTSAPFEMIGAPFADGYKMAKYMNMKKLPGTIFSPAYFTPFSSKHQGTACEGVHIHITDRNAFCPVETGLELLFAFRDSYPGEFTFLPPYQDGTRSMIELLFGNGKILEEGLRAEELLLGIARESSAFYKRKSQFHRY</sequence>
<dbReference type="AlphaFoldDB" id="A0A4U8Q1L2"/>
<dbReference type="InterPro" id="IPR008302">
    <property type="entry name" value="NamZ"/>
</dbReference>
<evidence type="ECO:0000313" key="4">
    <source>
        <dbReference type="Proteomes" id="UP000306509"/>
    </source>
</evidence>
<dbReference type="InterPro" id="IPR048503">
    <property type="entry name" value="NamZ_C"/>
</dbReference>
<name>A0A4U8Q1L2_9FIRM</name>
<evidence type="ECO:0000259" key="1">
    <source>
        <dbReference type="Pfam" id="PF07075"/>
    </source>
</evidence>
<dbReference type="InterPro" id="IPR048502">
    <property type="entry name" value="NamZ_N"/>
</dbReference>
<evidence type="ECO:0000313" key="3">
    <source>
        <dbReference type="EMBL" id="TLC98168.1"/>
    </source>
</evidence>
<evidence type="ECO:0000259" key="2">
    <source>
        <dbReference type="Pfam" id="PF20732"/>
    </source>
</evidence>
<evidence type="ECO:0008006" key="5">
    <source>
        <dbReference type="Google" id="ProtNLM"/>
    </source>
</evidence>
<dbReference type="Pfam" id="PF20732">
    <property type="entry name" value="NamZ_C"/>
    <property type="match status" value="1"/>
</dbReference>
<dbReference type="PANTHER" id="PTHR42915:SF1">
    <property type="entry name" value="PEPTIDOGLYCAN BETA-N-ACETYLMURAMIDASE NAMZ"/>
    <property type="match status" value="1"/>
</dbReference>